<dbReference type="InterPro" id="IPR001155">
    <property type="entry name" value="OxRdtase_FMN_N"/>
</dbReference>
<evidence type="ECO:0000313" key="3">
    <source>
        <dbReference type="EMBL" id="AKG44846.1"/>
    </source>
</evidence>
<organism evidence="3 4">
    <name type="scientific">Streptomyces xiamenensis</name>
    <dbReference type="NCBI Taxonomy" id="408015"/>
    <lineage>
        <taxon>Bacteria</taxon>
        <taxon>Bacillati</taxon>
        <taxon>Actinomycetota</taxon>
        <taxon>Actinomycetes</taxon>
        <taxon>Kitasatosporales</taxon>
        <taxon>Streptomycetaceae</taxon>
        <taxon>Streptomyces</taxon>
    </lineage>
</organism>
<evidence type="ECO:0000259" key="2">
    <source>
        <dbReference type="Pfam" id="PF00724"/>
    </source>
</evidence>
<dbReference type="InterPro" id="IPR045247">
    <property type="entry name" value="Oye-like"/>
</dbReference>
<feature type="region of interest" description="Disordered" evidence="1">
    <location>
        <begin position="141"/>
        <end position="162"/>
    </location>
</feature>
<dbReference type="PATRIC" id="fig|408015.6.peg.3510"/>
<dbReference type="PANTHER" id="PTHR22893">
    <property type="entry name" value="NADH OXIDOREDUCTASE-RELATED"/>
    <property type="match status" value="1"/>
</dbReference>
<feature type="region of interest" description="Disordered" evidence="1">
    <location>
        <begin position="1"/>
        <end position="28"/>
    </location>
</feature>
<dbReference type="HOGENOM" id="CLU_012153_0_0_11"/>
<dbReference type="InterPro" id="IPR013785">
    <property type="entry name" value="Aldolase_TIM"/>
</dbReference>
<feature type="domain" description="NADH:flavin oxidoreductase/NADH oxidase N-terminal" evidence="2">
    <location>
        <begin position="40"/>
        <end position="372"/>
    </location>
</feature>
<proteinExistence type="predicted"/>
<dbReference type="AlphaFoldDB" id="A0A0F7CPL0"/>
<dbReference type="KEGG" id="sxi:SXIM_34620"/>
<dbReference type="EMBL" id="CP009922">
    <property type="protein sequence ID" value="AKG44846.1"/>
    <property type="molecule type" value="Genomic_DNA"/>
</dbReference>
<gene>
    <name evidence="3" type="ORF">SXIM_34620</name>
</gene>
<dbReference type="SUPFAM" id="SSF51395">
    <property type="entry name" value="FMN-linked oxidoreductases"/>
    <property type="match status" value="1"/>
</dbReference>
<accession>A0A0F7CPL0</accession>
<dbReference type="Pfam" id="PF00724">
    <property type="entry name" value="Oxidored_FMN"/>
    <property type="match status" value="1"/>
</dbReference>
<dbReference type="GO" id="GO:0010181">
    <property type="term" value="F:FMN binding"/>
    <property type="evidence" value="ECO:0007669"/>
    <property type="project" value="InterPro"/>
</dbReference>
<sequence length="406" mass="42261">MTQVTPSGLESDIDEKFYGTGMTTDTGTATDARTAAASDLLAPARLGAHPLANRLVMAPMTRNRAEPDGTPTALMAEYYAQRASAGLIIAEASAPSPVGHTYPNITALYTDRHTAGWRRVTDAVRAAGGGPLFLQIQHGGRVGHPATSGHTPIAPSPLPLPETIHTPTGRRAAVTPREMTAADIRQTVGDFAATARRAVDAGFDGVEVHSANGYLLHQFLAGGTNRRTDAYGGTVAARIRFTAEVVAAVADAIGAERTGLRVSPLHAVNGVEESETEAAALYPALLAATAGAGPAYLHLAFADPAHPLFARLRALWAGTLIANPVLPADRIPADGGLAAARALRAAGADLVALGRPFLANPDLVERLRTGAPVNPVRDRYAMYTGGALGYTDYPVLPSGRTADRKK</sequence>
<dbReference type="PANTHER" id="PTHR22893:SF91">
    <property type="entry name" value="NADPH DEHYDROGENASE 2-RELATED"/>
    <property type="match status" value="1"/>
</dbReference>
<feature type="compositionally biased region" description="Low complexity" evidence="1">
    <location>
        <begin position="19"/>
        <end position="28"/>
    </location>
</feature>
<keyword evidence="4" id="KW-1185">Reference proteome</keyword>
<name>A0A0F7CPL0_9ACTN</name>
<dbReference type="STRING" id="408015.SXIM_34620"/>
<evidence type="ECO:0000256" key="1">
    <source>
        <dbReference type="SAM" id="MobiDB-lite"/>
    </source>
</evidence>
<dbReference type="Proteomes" id="UP000034034">
    <property type="component" value="Chromosome"/>
</dbReference>
<dbReference type="Gene3D" id="3.20.20.70">
    <property type="entry name" value="Aldolase class I"/>
    <property type="match status" value="1"/>
</dbReference>
<dbReference type="GO" id="GO:0016491">
    <property type="term" value="F:oxidoreductase activity"/>
    <property type="evidence" value="ECO:0007669"/>
    <property type="project" value="InterPro"/>
</dbReference>
<reference evidence="3" key="1">
    <citation type="submission" date="2019-08" db="EMBL/GenBank/DDBJ databases">
        <title>Complete genome sequence of a mangrove-derived Streptomyces xiamenensis.</title>
        <authorList>
            <person name="Xu J."/>
        </authorList>
    </citation>
    <scope>NUCLEOTIDE SEQUENCE</scope>
    <source>
        <strain evidence="3">318</strain>
    </source>
</reference>
<evidence type="ECO:0000313" key="4">
    <source>
        <dbReference type="Proteomes" id="UP000034034"/>
    </source>
</evidence>
<protein>
    <submittedName>
        <fullName evidence="3">NADH:flavin oxidoreductase/NADH oxidase</fullName>
    </submittedName>
</protein>